<keyword evidence="2" id="KW-0812">Transmembrane</keyword>
<sequence length="97" mass="10945">MTALAHLPLGFQMSVPMLGLSFFVGLILFFFLLGRLSPGDGSDLVDWDPGRRADAKRILEHEDVDQMLETANRRRRAQGLPELKPDEVLQGLRRDRG</sequence>
<dbReference type="RefSeq" id="WP_254570316.1">
    <property type="nucleotide sequence ID" value="NZ_CP098502.1"/>
</dbReference>
<gene>
    <name evidence="3" type="ORF">NBH00_19885</name>
</gene>
<keyword evidence="4" id="KW-1185">Reference proteome</keyword>
<reference evidence="3 4" key="1">
    <citation type="submission" date="2022-06" db="EMBL/GenBank/DDBJ databases">
        <title>Paraconexibacter antarcticus.</title>
        <authorList>
            <person name="Kim C.S."/>
        </authorList>
    </citation>
    <scope>NUCLEOTIDE SEQUENCE [LARGE SCALE GENOMIC DNA]</scope>
    <source>
        <strain evidence="3 4">02-257</strain>
    </source>
</reference>
<dbReference type="EMBL" id="CP098502">
    <property type="protein sequence ID" value="UTI63591.1"/>
    <property type="molecule type" value="Genomic_DNA"/>
</dbReference>
<proteinExistence type="predicted"/>
<protein>
    <submittedName>
        <fullName evidence="3">Uncharacterized protein</fullName>
    </submittedName>
</protein>
<accession>A0ABY5DNI9</accession>
<dbReference type="Proteomes" id="UP001056035">
    <property type="component" value="Chromosome"/>
</dbReference>
<evidence type="ECO:0000256" key="2">
    <source>
        <dbReference type="SAM" id="Phobius"/>
    </source>
</evidence>
<feature type="transmembrane region" description="Helical" evidence="2">
    <location>
        <begin position="15"/>
        <end position="33"/>
    </location>
</feature>
<keyword evidence="2" id="KW-0472">Membrane</keyword>
<feature type="compositionally biased region" description="Basic and acidic residues" evidence="1">
    <location>
        <begin position="83"/>
        <end position="97"/>
    </location>
</feature>
<organism evidence="3 4">
    <name type="scientific">Paraconexibacter antarcticus</name>
    <dbReference type="NCBI Taxonomy" id="2949664"/>
    <lineage>
        <taxon>Bacteria</taxon>
        <taxon>Bacillati</taxon>
        <taxon>Actinomycetota</taxon>
        <taxon>Thermoleophilia</taxon>
        <taxon>Solirubrobacterales</taxon>
        <taxon>Paraconexibacteraceae</taxon>
        <taxon>Paraconexibacter</taxon>
    </lineage>
</organism>
<keyword evidence="2" id="KW-1133">Transmembrane helix</keyword>
<feature type="region of interest" description="Disordered" evidence="1">
    <location>
        <begin position="74"/>
        <end position="97"/>
    </location>
</feature>
<evidence type="ECO:0000256" key="1">
    <source>
        <dbReference type="SAM" id="MobiDB-lite"/>
    </source>
</evidence>
<evidence type="ECO:0000313" key="3">
    <source>
        <dbReference type="EMBL" id="UTI63591.1"/>
    </source>
</evidence>
<name>A0ABY5DNI9_9ACTN</name>
<evidence type="ECO:0000313" key="4">
    <source>
        <dbReference type="Proteomes" id="UP001056035"/>
    </source>
</evidence>